<evidence type="ECO:0000256" key="1">
    <source>
        <dbReference type="ARBA" id="ARBA00023157"/>
    </source>
</evidence>
<feature type="region of interest" description="Disordered" evidence="3">
    <location>
        <begin position="86"/>
        <end position="127"/>
    </location>
</feature>
<sequence>MIKPNKQKTKTNSTMSYSTTTTTTTFLLATIFLIGLFEIKSIQSAKLQVPFQDLATPKPAISSKIYYLTESCSICEKFRPDFTRVKKPPGLNETLESEPSTEPKPDSDDGETLKRVPRQTSLATKLKGDDPDKDIILLDYRKQSLNDSDLQLNGTWSWKKSFKKIHAKWIERKNDTSKKIQQDVVAKLKIEKTPEGEEKKKLVLEFKKKIQNLTSLNSMMMIDEPYNAQEFEEEMLGDDEDNGDNEDGEKEKILVKREIKQIFLDPIKQPSIVIRSKRSTAIDTSNDPTGMNTDNPLIEMTTLPTQIFDENDQLLTNDNVTELKKNGTYEKCRLLIRLKANPEDIITDTAEEEVKEKELDSKVVTEDKKETSPEPNVADSVEKVDEIKSLEKITDNVVVGEQKEKEKQPEKLVETEEKSSNVLEEPKMIEKVATKIEETVSDMVSPSSPAPESTLTKEEEKSTNTVEELKPILTISDDEKLIAAATTTTKAETPIESSSPSSKEKVKEEVEAPKVTPKEVEAPKIEPEEVEAPIVKPETVETPKVTPEAVEAPKIKPEEVETPKVTPKEVETPKIQPEEVETPMVKPEAIEAPKVTPKEVEAPKIEPEEVKTPEVTPKETSTISTVTVSTTEKPKPKPKSKPTNLQLGLLINIRKFVDGVFESIETDVNQSVTKKREIKKMNPFWKNVKIFTSDPEMTEFFYDGEKLTSLDNELTKKSTDDGKLRRKRSTTVKSNSFMDMIDMDDIVRLLSPNGTIDLNIADEKWILLERKIFFNDVDNDSDEELILNLYFKPKENEDEEMVVDDGLKRSKKMKKALQCPTGTFDCNSDGHLCIPNSLICNGEDNCGNGHDEMLNCAPTLNMFYVKDITLRRHPISNDGNGGWFDLDPATEEMFWLGTRILFILFATSLFLYILLLLCRMCDRLRYPDNQYGSSSAASMFLIPKGNYISISGDTIERKPYQACQPKKSSTGKSSRMDNQGSKIHEYIYVNNNYGQPQGSTIVSTDVQPPTYDNRSRRSGQRGQQQHRRQSSDITTDDEYPPLYEETIRNYGTKK</sequence>
<feature type="compositionally biased region" description="Basic and acidic residues" evidence="3">
    <location>
        <begin position="352"/>
        <end position="372"/>
    </location>
</feature>
<dbReference type="RefSeq" id="XP_027204431.1">
    <property type="nucleotide sequence ID" value="XM_027348630.1"/>
</dbReference>
<reference evidence="6" key="1">
    <citation type="submission" date="2025-08" db="UniProtKB">
        <authorList>
            <consortium name="RefSeq"/>
        </authorList>
    </citation>
    <scope>IDENTIFICATION</scope>
    <source>
        <strain evidence="6">Airmid</strain>
    </source>
</reference>
<feature type="transmembrane region" description="Helical" evidence="4">
    <location>
        <begin position="893"/>
        <end position="917"/>
    </location>
</feature>
<evidence type="ECO:0000313" key="5">
    <source>
        <dbReference type="Proteomes" id="UP000515146"/>
    </source>
</evidence>
<dbReference type="OrthoDB" id="6515556at2759"/>
<dbReference type="CDD" id="cd00112">
    <property type="entry name" value="LDLa"/>
    <property type="match status" value="1"/>
</dbReference>
<dbReference type="SUPFAM" id="SSF57424">
    <property type="entry name" value="LDL receptor-like module"/>
    <property type="match status" value="1"/>
</dbReference>
<name>A0A6P6YI35_DERPT</name>
<dbReference type="SMART" id="SM00192">
    <property type="entry name" value="LDLa"/>
    <property type="match status" value="1"/>
</dbReference>
<proteinExistence type="predicted"/>
<evidence type="ECO:0000256" key="2">
    <source>
        <dbReference type="PROSITE-ProRule" id="PRU00124"/>
    </source>
</evidence>
<feature type="region of interest" description="Disordered" evidence="3">
    <location>
        <begin position="998"/>
        <end position="1054"/>
    </location>
</feature>
<dbReference type="PROSITE" id="PS50068">
    <property type="entry name" value="LDLRA_2"/>
    <property type="match status" value="1"/>
</dbReference>
<protein>
    <submittedName>
        <fullName evidence="6">Titin-like isoform X1</fullName>
    </submittedName>
</protein>
<dbReference type="InParanoid" id="A0A6P6YI35"/>
<feature type="compositionally biased region" description="Basic and acidic residues" evidence="3">
    <location>
        <begin position="101"/>
        <end position="114"/>
    </location>
</feature>
<feature type="region of interest" description="Disordered" evidence="3">
    <location>
        <begin position="351"/>
        <end position="380"/>
    </location>
</feature>
<feature type="compositionally biased region" description="Basic residues" evidence="3">
    <location>
        <begin position="1016"/>
        <end position="1028"/>
    </location>
</feature>
<gene>
    <name evidence="6" type="primary">LOC113798144</name>
</gene>
<feature type="region of interest" description="Disordered" evidence="3">
    <location>
        <begin position="401"/>
        <end position="426"/>
    </location>
</feature>
<dbReference type="AlphaFoldDB" id="A0A6P6YI35"/>
<feature type="compositionally biased region" description="Basic and acidic residues" evidence="3">
    <location>
        <begin position="502"/>
        <end position="527"/>
    </location>
</feature>
<organism evidence="5 6">
    <name type="scientific">Dermatophagoides pteronyssinus</name>
    <name type="common">European house dust mite</name>
    <dbReference type="NCBI Taxonomy" id="6956"/>
    <lineage>
        <taxon>Eukaryota</taxon>
        <taxon>Metazoa</taxon>
        <taxon>Ecdysozoa</taxon>
        <taxon>Arthropoda</taxon>
        <taxon>Chelicerata</taxon>
        <taxon>Arachnida</taxon>
        <taxon>Acari</taxon>
        <taxon>Acariformes</taxon>
        <taxon>Sarcoptiformes</taxon>
        <taxon>Astigmata</taxon>
        <taxon>Psoroptidia</taxon>
        <taxon>Analgoidea</taxon>
        <taxon>Pyroglyphidae</taxon>
        <taxon>Dermatophagoidinae</taxon>
        <taxon>Dermatophagoides</taxon>
    </lineage>
</organism>
<feature type="compositionally biased region" description="Polar residues" evidence="3">
    <location>
        <begin position="442"/>
        <end position="451"/>
    </location>
</feature>
<evidence type="ECO:0000256" key="4">
    <source>
        <dbReference type="SAM" id="Phobius"/>
    </source>
</evidence>
<keyword evidence="4" id="KW-1133">Transmembrane helix</keyword>
<dbReference type="InterPro" id="IPR002172">
    <property type="entry name" value="LDrepeatLR_classA_rpt"/>
</dbReference>
<feature type="region of interest" description="Disordered" evidence="3">
    <location>
        <begin position="438"/>
        <end position="471"/>
    </location>
</feature>
<keyword evidence="1" id="KW-1015">Disulfide bond</keyword>
<comment type="caution">
    <text evidence="2">Lacks conserved residue(s) required for the propagation of feature annotation.</text>
</comment>
<feature type="compositionally biased region" description="Low complexity" evidence="3">
    <location>
        <begin position="487"/>
        <end position="501"/>
    </location>
</feature>
<feature type="region of interest" description="Disordered" evidence="3">
    <location>
        <begin position="609"/>
        <end position="643"/>
    </location>
</feature>
<dbReference type="OMA" id="WILIERK"/>
<keyword evidence="5" id="KW-1185">Reference proteome</keyword>
<feature type="compositionally biased region" description="Low complexity" evidence="3">
    <location>
        <begin position="613"/>
        <end position="631"/>
    </location>
</feature>
<feature type="compositionally biased region" description="Basic and acidic residues" evidence="3">
    <location>
        <begin position="551"/>
        <end position="572"/>
    </location>
</feature>
<dbReference type="KEGG" id="dpte:113798144"/>
<accession>A0A6P6YI35</accession>
<feature type="compositionally biased region" description="Basic and acidic residues" evidence="3">
    <location>
        <begin position="455"/>
        <end position="470"/>
    </location>
</feature>
<dbReference type="Pfam" id="PF00057">
    <property type="entry name" value="Ldl_recept_a"/>
    <property type="match status" value="1"/>
</dbReference>
<evidence type="ECO:0000256" key="3">
    <source>
        <dbReference type="SAM" id="MobiDB-lite"/>
    </source>
</evidence>
<dbReference type="InterPro" id="IPR036055">
    <property type="entry name" value="LDL_receptor-like_sf"/>
</dbReference>
<feature type="compositionally biased region" description="Polar residues" evidence="3">
    <location>
        <begin position="998"/>
        <end position="1012"/>
    </location>
</feature>
<keyword evidence="4" id="KW-0812">Transmembrane</keyword>
<evidence type="ECO:0000313" key="6">
    <source>
        <dbReference type="RefSeq" id="XP_027204431.1"/>
    </source>
</evidence>
<keyword evidence="4" id="KW-0472">Membrane</keyword>
<dbReference type="Proteomes" id="UP000515146">
    <property type="component" value="Unplaced"/>
</dbReference>
<dbReference type="Gene3D" id="4.10.400.10">
    <property type="entry name" value="Low-density Lipoprotein Receptor"/>
    <property type="match status" value="1"/>
</dbReference>
<feature type="region of interest" description="Disordered" evidence="3">
    <location>
        <begin position="487"/>
        <end position="576"/>
    </location>
</feature>